<dbReference type="EMBL" id="JADEWN010000007">
    <property type="protein sequence ID" value="MBE9189600.1"/>
    <property type="molecule type" value="Genomic_DNA"/>
</dbReference>
<evidence type="ECO:0000313" key="2">
    <source>
        <dbReference type="EMBL" id="MBE9189600.1"/>
    </source>
</evidence>
<keyword evidence="1" id="KW-0472">Membrane</keyword>
<feature type="transmembrane region" description="Helical" evidence="1">
    <location>
        <begin position="6"/>
        <end position="29"/>
    </location>
</feature>
<evidence type="ECO:0000313" key="3">
    <source>
        <dbReference type="Proteomes" id="UP000651156"/>
    </source>
</evidence>
<dbReference type="Proteomes" id="UP000651156">
    <property type="component" value="Unassembled WGS sequence"/>
</dbReference>
<gene>
    <name evidence="2" type="ORF">IQ230_04310</name>
</gene>
<proteinExistence type="predicted"/>
<keyword evidence="1" id="KW-0812">Transmembrane</keyword>
<reference evidence="2 3" key="1">
    <citation type="submission" date="2020-10" db="EMBL/GenBank/DDBJ databases">
        <authorList>
            <person name="Castelo-Branco R."/>
            <person name="Eusebio N."/>
            <person name="Adriana R."/>
            <person name="Vieira A."/>
            <person name="Brugerolle De Fraissinette N."/>
            <person name="Rezende De Castro R."/>
            <person name="Schneider M.P."/>
            <person name="Vasconcelos V."/>
            <person name="Leao P.N."/>
        </authorList>
    </citation>
    <scope>NUCLEOTIDE SEQUENCE [LARGE SCALE GENOMIC DNA]</scope>
    <source>
        <strain evidence="2 3">LEGE 06123</strain>
    </source>
</reference>
<accession>A0ABR9UMU7</accession>
<dbReference type="Pfam" id="PF07444">
    <property type="entry name" value="Ycf66_N"/>
    <property type="match status" value="1"/>
</dbReference>
<evidence type="ECO:0000256" key="1">
    <source>
        <dbReference type="SAM" id="Phobius"/>
    </source>
</evidence>
<comment type="caution">
    <text evidence="2">The sequence shown here is derived from an EMBL/GenBank/DDBJ whole genome shotgun (WGS) entry which is preliminary data.</text>
</comment>
<sequence length="114" mass="12949">MVTLSSIPLAAVIGIAYILFGFLYVPILIAQLITVIRNSQTTVIEIAFRLTQFFVAPVILLLSGGILIFQGWRLDPMLVFQQILLLYLMAFLVVRDIQRLQTKSKVRTIRLKTK</sequence>
<name>A0ABR9UMU7_9CHRO</name>
<keyword evidence="3" id="KW-1185">Reference proteome</keyword>
<feature type="transmembrane region" description="Helical" evidence="1">
    <location>
        <begin position="50"/>
        <end position="72"/>
    </location>
</feature>
<keyword evidence="1" id="KW-1133">Transmembrane helix</keyword>
<dbReference type="InterPro" id="IPR010004">
    <property type="entry name" value="Uncharacterised_Ycf66"/>
</dbReference>
<feature type="transmembrane region" description="Helical" evidence="1">
    <location>
        <begin position="78"/>
        <end position="97"/>
    </location>
</feature>
<organism evidence="2 3">
    <name type="scientific">Gloeocapsopsis crepidinum LEGE 06123</name>
    <dbReference type="NCBI Taxonomy" id="588587"/>
    <lineage>
        <taxon>Bacteria</taxon>
        <taxon>Bacillati</taxon>
        <taxon>Cyanobacteriota</taxon>
        <taxon>Cyanophyceae</taxon>
        <taxon>Oscillatoriophycideae</taxon>
        <taxon>Chroococcales</taxon>
        <taxon>Chroococcaceae</taxon>
        <taxon>Gloeocapsopsis</taxon>
    </lineage>
</organism>
<dbReference type="RefSeq" id="WP_193930836.1">
    <property type="nucleotide sequence ID" value="NZ_JADEWN010000007.1"/>
</dbReference>
<protein>
    <submittedName>
        <fullName evidence="2">Uncharacterized protein</fullName>
    </submittedName>
</protein>